<dbReference type="Proteomes" id="UP000238220">
    <property type="component" value="Unassembled WGS sequence"/>
</dbReference>
<organism evidence="2 3">
    <name type="scientific">Solimonas fluminis</name>
    <dbReference type="NCBI Taxonomy" id="2086571"/>
    <lineage>
        <taxon>Bacteria</taxon>
        <taxon>Pseudomonadati</taxon>
        <taxon>Pseudomonadota</taxon>
        <taxon>Gammaproteobacteria</taxon>
        <taxon>Nevskiales</taxon>
        <taxon>Nevskiaceae</taxon>
        <taxon>Solimonas</taxon>
    </lineage>
</organism>
<keyword evidence="3" id="KW-1185">Reference proteome</keyword>
<feature type="signal peptide" evidence="1">
    <location>
        <begin position="1"/>
        <end position="21"/>
    </location>
</feature>
<dbReference type="OrthoDB" id="9813518at2"/>
<dbReference type="PROSITE" id="PS51257">
    <property type="entry name" value="PROKAR_LIPOPROTEIN"/>
    <property type="match status" value="1"/>
</dbReference>
<comment type="caution">
    <text evidence="2">The sequence shown here is derived from an EMBL/GenBank/DDBJ whole genome shotgun (WGS) entry which is preliminary data.</text>
</comment>
<keyword evidence="1" id="KW-0732">Signal</keyword>
<dbReference type="RefSeq" id="WP_104231782.1">
    <property type="nucleotide sequence ID" value="NZ_PSNW01000012.1"/>
</dbReference>
<protein>
    <recommendedName>
        <fullName evidence="4">Lipoprotein</fullName>
    </recommendedName>
</protein>
<evidence type="ECO:0000256" key="1">
    <source>
        <dbReference type="SAM" id="SignalP"/>
    </source>
</evidence>
<gene>
    <name evidence="2" type="ORF">C3942_18145</name>
</gene>
<evidence type="ECO:0000313" key="2">
    <source>
        <dbReference type="EMBL" id="PPE72466.1"/>
    </source>
</evidence>
<evidence type="ECO:0000313" key="3">
    <source>
        <dbReference type="Proteomes" id="UP000238220"/>
    </source>
</evidence>
<dbReference type="EMBL" id="PSNW01000012">
    <property type="protein sequence ID" value="PPE72466.1"/>
    <property type="molecule type" value="Genomic_DNA"/>
</dbReference>
<feature type="chain" id="PRO_5015461491" description="Lipoprotein" evidence="1">
    <location>
        <begin position="22"/>
        <end position="238"/>
    </location>
</feature>
<accession>A0A2S5TBX3</accession>
<sequence length="238" mass="26030">MISRRFRIATLLLVVTLASCASTPEAPVPSASRVGVVSLLGDTLHTVFVGATVFTNENRDAPVPDWGLDDQGREHLLSALRQRGYTAGPIKLGAGGVEARYQRDSGPRAEYAGLDVAALREMGRQQGYTMLVVLSRATPGAGDPHASHMIPGYGIYRRSVFGAKFSCTYTLADVLRIDVASGEVVRRGLLPCKGWESGMPEFQQDYLRYSPSEREILRGKFSQRLQERLDEAFGRIGL</sequence>
<evidence type="ECO:0008006" key="4">
    <source>
        <dbReference type="Google" id="ProtNLM"/>
    </source>
</evidence>
<reference evidence="2 3" key="1">
    <citation type="submission" date="2018-02" db="EMBL/GenBank/DDBJ databases">
        <title>Genome sequencing of Solimonas sp. HR-BB.</title>
        <authorList>
            <person name="Lee Y."/>
            <person name="Jeon C.O."/>
        </authorList>
    </citation>
    <scope>NUCLEOTIDE SEQUENCE [LARGE SCALE GENOMIC DNA]</scope>
    <source>
        <strain evidence="2 3">HR-BB</strain>
    </source>
</reference>
<proteinExistence type="predicted"/>
<name>A0A2S5TBX3_9GAMM</name>
<dbReference type="AlphaFoldDB" id="A0A2S5TBX3"/>